<name>A0A382X9C5_9ZZZZ</name>
<accession>A0A382X9C5</accession>
<feature type="domain" description="Co-chaperone DjlA N-terminal" evidence="2">
    <location>
        <begin position="53"/>
        <end position="161"/>
    </location>
</feature>
<organism evidence="3">
    <name type="scientific">marine metagenome</name>
    <dbReference type="NCBI Taxonomy" id="408172"/>
    <lineage>
        <taxon>unclassified sequences</taxon>
        <taxon>metagenomes</taxon>
        <taxon>ecological metagenomes</taxon>
    </lineage>
</organism>
<feature type="non-terminal residue" evidence="3">
    <location>
        <position position="161"/>
    </location>
</feature>
<dbReference type="AlphaFoldDB" id="A0A382X9C5"/>
<evidence type="ECO:0000259" key="2">
    <source>
        <dbReference type="Pfam" id="PF05099"/>
    </source>
</evidence>
<protein>
    <recommendedName>
        <fullName evidence="2">Co-chaperone DjlA N-terminal domain-containing protein</fullName>
    </recommendedName>
</protein>
<gene>
    <name evidence="3" type="ORF">METZ01_LOCUS420516</name>
</gene>
<proteinExistence type="predicted"/>
<keyword evidence="1" id="KW-0812">Transmembrane</keyword>
<keyword evidence="1" id="KW-1133">Transmembrane helix</keyword>
<evidence type="ECO:0000313" key="3">
    <source>
        <dbReference type="EMBL" id="SVD67662.1"/>
    </source>
</evidence>
<dbReference type="Pfam" id="PF05099">
    <property type="entry name" value="TerB"/>
    <property type="match status" value="1"/>
</dbReference>
<dbReference type="EMBL" id="UINC01165969">
    <property type="protein sequence ID" value="SVD67662.1"/>
    <property type="molecule type" value="Genomic_DNA"/>
</dbReference>
<dbReference type="CDD" id="cd07316">
    <property type="entry name" value="terB_like_DjlA"/>
    <property type="match status" value="1"/>
</dbReference>
<dbReference type="SUPFAM" id="SSF158682">
    <property type="entry name" value="TerB-like"/>
    <property type="match status" value="1"/>
</dbReference>
<feature type="transmembrane region" description="Helical" evidence="1">
    <location>
        <begin position="6"/>
        <end position="28"/>
    </location>
</feature>
<dbReference type="InterPro" id="IPR007791">
    <property type="entry name" value="DjlA_N"/>
</dbReference>
<reference evidence="3" key="1">
    <citation type="submission" date="2018-05" db="EMBL/GenBank/DDBJ databases">
        <authorList>
            <person name="Lanie J.A."/>
            <person name="Ng W.-L."/>
            <person name="Kazmierczak K.M."/>
            <person name="Andrzejewski T.M."/>
            <person name="Davidsen T.M."/>
            <person name="Wayne K.J."/>
            <person name="Tettelin H."/>
            <person name="Glass J.I."/>
            <person name="Rusch D."/>
            <person name="Podicherti R."/>
            <person name="Tsui H.-C.T."/>
            <person name="Winkler M.E."/>
        </authorList>
    </citation>
    <scope>NUCLEOTIDE SEQUENCE</scope>
</reference>
<evidence type="ECO:0000256" key="1">
    <source>
        <dbReference type="SAM" id="Phobius"/>
    </source>
</evidence>
<sequence>MSFWNSAIGAMIGFTLGGPIGALLGGVIGSRFGSKGKRSSFSSNQQHQVAFFTALFACLAKLAKADGRVSKEEVQAVDRFIKERFKFDTDQRKFAIEIFNHAKEDRNSYEDYAYQLSSLLKSNKNALLVFYELLFELAMADGVLHEKEEELLRNTVHIFDI</sequence>
<dbReference type="InterPro" id="IPR029024">
    <property type="entry name" value="TerB-like"/>
</dbReference>
<dbReference type="Gene3D" id="1.10.3680.10">
    <property type="entry name" value="TerB-like"/>
    <property type="match status" value="1"/>
</dbReference>
<keyword evidence="1" id="KW-0472">Membrane</keyword>